<feature type="transmembrane region" description="Helical" evidence="1">
    <location>
        <begin position="373"/>
        <end position="397"/>
    </location>
</feature>
<evidence type="ECO:0000313" key="2">
    <source>
        <dbReference type="EMBL" id="MCW3166952.1"/>
    </source>
</evidence>
<dbReference type="RefSeq" id="WP_264748249.1">
    <property type="nucleotide sequence ID" value="NZ_JAPDHW010000001.1"/>
</dbReference>
<dbReference type="SUPFAM" id="SSF82185">
    <property type="entry name" value="Histone H3 K4-specific methyltransferase SET7/9 N-terminal domain"/>
    <property type="match status" value="1"/>
</dbReference>
<keyword evidence="1" id="KW-1133">Transmembrane helix</keyword>
<feature type="transmembrane region" description="Helical" evidence="1">
    <location>
        <begin position="341"/>
        <end position="361"/>
    </location>
</feature>
<feature type="transmembrane region" description="Helical" evidence="1">
    <location>
        <begin position="404"/>
        <end position="431"/>
    </location>
</feature>
<reference evidence="2" key="1">
    <citation type="submission" date="2022-10" db="EMBL/GenBank/DDBJ databases">
        <title>Chryseobacterium babae sp. nov. isolated from the gut of the beetle Oryctes rhinoceros, and Chryseobacterium kimseyorum sp. nov., isolated from a stick insect rearing cage.</title>
        <authorList>
            <person name="Shelomi M."/>
            <person name="Han C.-J."/>
            <person name="Chen W.-M."/>
            <person name="Chen H.-K."/>
            <person name="Liaw S.-J."/>
            <person name="Muhle E."/>
            <person name="Clermont D."/>
        </authorList>
    </citation>
    <scope>NUCLEOTIDE SEQUENCE</scope>
    <source>
        <strain evidence="2">09-1422</strain>
    </source>
</reference>
<proteinExistence type="predicted"/>
<evidence type="ECO:0000256" key="1">
    <source>
        <dbReference type="SAM" id="Phobius"/>
    </source>
</evidence>
<sequence length="462" mass="53745">MTEQSRYAAMKDRLRPIISLPFIICLGLLLLNDFYLKEAYHNQFTGKLSDICGLFIFPIFWSVLKPKYKSGIFIGTALFFIYWKSEYSQSFIDFFSKTFFRIERTVDLTDLLTLPVIAIAWFFLNSKPQNLNTTVWRLKINPYLIAAVAVFSFYSTSQPRYLQSFDQPQYILLKSGTPVDSLQYSGFAFYKFDSLLAVKIDEVYTSQRPVKYDDYNKNLEIEKLDEDISRILGSNTEKIAPGTITSLKIKIPEGEDFVRFNGGRLDGKFMRKKDGKTVIEGLYKKGIEDSVWVFRDLKGHLISKITFVNGERTKILHFENNKSVKSENINTRSDTVRNKGIQIAVLILLWIAALFLIIKNYRQSAEKLILKKLWKWLLCLSLPLIVWSLHFGFSLLLDDFQYDIFMVLAIAVLTYLVTCPLFFIVVFWIKLSKQIDVLWYCLLFALSFSIWIEIHIFLSLSA</sequence>
<feature type="transmembrane region" description="Helical" evidence="1">
    <location>
        <begin position="437"/>
        <end position="458"/>
    </location>
</feature>
<feature type="transmembrane region" description="Helical" evidence="1">
    <location>
        <begin position="48"/>
        <end position="64"/>
    </location>
</feature>
<accession>A0ABT3HT24</accession>
<protein>
    <recommendedName>
        <fullName evidence="4">Permease</fullName>
    </recommendedName>
</protein>
<feature type="transmembrane region" description="Helical" evidence="1">
    <location>
        <begin position="106"/>
        <end position="124"/>
    </location>
</feature>
<feature type="transmembrane region" description="Helical" evidence="1">
    <location>
        <begin position="70"/>
        <end position="85"/>
    </location>
</feature>
<keyword evidence="1" id="KW-0472">Membrane</keyword>
<keyword evidence="3" id="KW-1185">Reference proteome</keyword>
<comment type="caution">
    <text evidence="2">The sequence shown here is derived from an EMBL/GenBank/DDBJ whole genome shotgun (WGS) entry which is preliminary data.</text>
</comment>
<feature type="transmembrane region" description="Helical" evidence="1">
    <location>
        <begin position="17"/>
        <end position="36"/>
    </location>
</feature>
<organism evidence="2 3">
    <name type="scientific">Chryseobacterium kimseyorum</name>
    <dbReference type="NCBI Taxonomy" id="2984028"/>
    <lineage>
        <taxon>Bacteria</taxon>
        <taxon>Pseudomonadati</taxon>
        <taxon>Bacteroidota</taxon>
        <taxon>Flavobacteriia</taxon>
        <taxon>Flavobacteriales</taxon>
        <taxon>Weeksellaceae</taxon>
        <taxon>Chryseobacterium group</taxon>
        <taxon>Chryseobacterium</taxon>
    </lineage>
</organism>
<dbReference type="Proteomes" id="UP001163731">
    <property type="component" value="Unassembled WGS sequence"/>
</dbReference>
<feature type="transmembrane region" description="Helical" evidence="1">
    <location>
        <begin position="136"/>
        <end position="154"/>
    </location>
</feature>
<dbReference type="EMBL" id="JAPDHW010000001">
    <property type="protein sequence ID" value="MCW3166952.1"/>
    <property type="molecule type" value="Genomic_DNA"/>
</dbReference>
<gene>
    <name evidence="2" type="ORF">OMO38_00290</name>
</gene>
<name>A0ABT3HT24_9FLAO</name>
<evidence type="ECO:0008006" key="4">
    <source>
        <dbReference type="Google" id="ProtNLM"/>
    </source>
</evidence>
<keyword evidence="1" id="KW-0812">Transmembrane</keyword>
<evidence type="ECO:0000313" key="3">
    <source>
        <dbReference type="Proteomes" id="UP001163731"/>
    </source>
</evidence>